<evidence type="ECO:0000256" key="3">
    <source>
        <dbReference type="ARBA" id="ARBA00022553"/>
    </source>
</evidence>
<dbReference type="Pfam" id="PF02518">
    <property type="entry name" value="HATPase_c"/>
    <property type="match status" value="1"/>
</dbReference>
<feature type="transmembrane region" description="Helical" evidence="9">
    <location>
        <begin position="77"/>
        <end position="97"/>
    </location>
</feature>
<evidence type="ECO:0000256" key="1">
    <source>
        <dbReference type="ARBA" id="ARBA00000085"/>
    </source>
</evidence>
<evidence type="ECO:0000256" key="6">
    <source>
        <dbReference type="ARBA" id="ARBA00022777"/>
    </source>
</evidence>
<dbReference type="EMBL" id="NSDM01000014">
    <property type="protein sequence ID" value="MDQ2587856.1"/>
    <property type="molecule type" value="Genomic_DNA"/>
</dbReference>
<name>A0ABU0X7A2_9PSEU</name>
<keyword evidence="3" id="KW-0597">Phosphoprotein</keyword>
<gene>
    <name evidence="11" type="ORF">CKY47_28480</name>
</gene>
<evidence type="ECO:0000313" key="11">
    <source>
        <dbReference type="EMBL" id="MDQ2587856.1"/>
    </source>
</evidence>
<evidence type="ECO:0000256" key="4">
    <source>
        <dbReference type="ARBA" id="ARBA00022679"/>
    </source>
</evidence>
<dbReference type="SMART" id="SM00387">
    <property type="entry name" value="HATPase_c"/>
    <property type="match status" value="1"/>
</dbReference>
<feature type="domain" description="Histidine kinase/HSP90-like ATPase" evidence="10">
    <location>
        <begin position="274"/>
        <end position="370"/>
    </location>
</feature>
<dbReference type="PANTHER" id="PTHR24421:SF10">
    <property type="entry name" value="NITRATE_NITRITE SENSOR PROTEIN NARQ"/>
    <property type="match status" value="1"/>
</dbReference>
<organism evidence="11 12">
    <name type="scientific">Saccharothrix yanglingensis</name>
    <dbReference type="NCBI Taxonomy" id="659496"/>
    <lineage>
        <taxon>Bacteria</taxon>
        <taxon>Bacillati</taxon>
        <taxon>Actinomycetota</taxon>
        <taxon>Actinomycetes</taxon>
        <taxon>Pseudonocardiales</taxon>
        <taxon>Pseudonocardiaceae</taxon>
        <taxon>Saccharothrix</taxon>
    </lineage>
</organism>
<evidence type="ECO:0000256" key="7">
    <source>
        <dbReference type="ARBA" id="ARBA00022840"/>
    </source>
</evidence>
<dbReference type="InterPro" id="IPR011712">
    <property type="entry name" value="Sig_transdc_His_kin_sub3_dim/P"/>
</dbReference>
<keyword evidence="9" id="KW-0812">Transmembrane</keyword>
<dbReference type="InterPro" id="IPR036890">
    <property type="entry name" value="HATPase_C_sf"/>
</dbReference>
<sequence>MVPRLAAACALAALGLVDLWLGEFSGQGGARLPWAVAAVAVALCADRPGPRGLPVLAVAQAAGAVGAWWSTRHDQTAGMPFTLSATAALLGVLGLLTWRGDPRWTAVTAPVLAVSVLVQPLRGDGDDLRTAVGVLVLALGVALAATAGLAARLTAAARNRQLERARAAQRAEFARDLHDFVAHHVTGIVVHAQGAAAVAGRNPELVLPALREIERAGTEAVDAMRRAVGLLRDADDDQAPGLGEVPALVERFRRTSGLPGGLDLRGPFADVHPTASTAAYRVVMEALTNAREHARGATAVDVALHRTGNDVEIRVTDDGRPVPGGPVPGRPGGFGLRGLRERVTAAGGTLSAGPAPHGGWVVEADLPVGAGEEA</sequence>
<keyword evidence="12" id="KW-1185">Reference proteome</keyword>
<comment type="catalytic activity">
    <reaction evidence="1">
        <text>ATP + protein L-histidine = ADP + protein N-phospho-L-histidine.</text>
        <dbReference type="EC" id="2.7.13.3"/>
    </reaction>
</comment>
<accession>A0ABU0X7A2</accession>
<keyword evidence="5" id="KW-0547">Nucleotide-binding</keyword>
<feature type="transmembrane region" description="Helical" evidence="9">
    <location>
        <begin position="128"/>
        <end position="151"/>
    </location>
</feature>
<dbReference type="InterPro" id="IPR050482">
    <property type="entry name" value="Sensor_HK_TwoCompSys"/>
</dbReference>
<evidence type="ECO:0000256" key="5">
    <source>
        <dbReference type="ARBA" id="ARBA00022741"/>
    </source>
</evidence>
<keyword evidence="6" id="KW-0418">Kinase</keyword>
<dbReference type="SUPFAM" id="SSF55874">
    <property type="entry name" value="ATPase domain of HSP90 chaperone/DNA topoisomerase II/histidine kinase"/>
    <property type="match status" value="1"/>
</dbReference>
<reference evidence="11 12" key="1">
    <citation type="submission" date="2017-06" db="EMBL/GenBank/DDBJ databases">
        <title>Cultured bacterium strain Saccharothrix yanglingensis Hhs.015.</title>
        <authorList>
            <person name="Xia Y."/>
        </authorList>
    </citation>
    <scope>NUCLEOTIDE SEQUENCE [LARGE SCALE GENOMIC DNA]</scope>
    <source>
        <strain evidence="11 12">Hhs.015</strain>
    </source>
</reference>
<evidence type="ECO:0000256" key="9">
    <source>
        <dbReference type="SAM" id="Phobius"/>
    </source>
</evidence>
<dbReference type="EC" id="2.7.13.3" evidence="2"/>
<dbReference type="PANTHER" id="PTHR24421">
    <property type="entry name" value="NITRATE/NITRITE SENSOR PROTEIN NARX-RELATED"/>
    <property type="match status" value="1"/>
</dbReference>
<proteinExistence type="predicted"/>
<comment type="caution">
    <text evidence="11">The sequence shown here is derived from an EMBL/GenBank/DDBJ whole genome shotgun (WGS) entry which is preliminary data.</text>
</comment>
<protein>
    <recommendedName>
        <fullName evidence="2">histidine kinase</fullName>
        <ecNumber evidence="2">2.7.13.3</ecNumber>
    </recommendedName>
</protein>
<keyword evidence="4" id="KW-0808">Transferase</keyword>
<dbReference type="Gene3D" id="1.20.5.1930">
    <property type="match status" value="1"/>
</dbReference>
<dbReference type="Proteomes" id="UP001225605">
    <property type="component" value="Unassembled WGS sequence"/>
</dbReference>
<keyword evidence="8" id="KW-0902">Two-component regulatory system</keyword>
<dbReference type="CDD" id="cd16917">
    <property type="entry name" value="HATPase_UhpB-NarQ-NarX-like"/>
    <property type="match status" value="1"/>
</dbReference>
<dbReference type="Pfam" id="PF07730">
    <property type="entry name" value="HisKA_3"/>
    <property type="match status" value="1"/>
</dbReference>
<keyword evidence="9" id="KW-0472">Membrane</keyword>
<dbReference type="InterPro" id="IPR003594">
    <property type="entry name" value="HATPase_dom"/>
</dbReference>
<evidence type="ECO:0000256" key="8">
    <source>
        <dbReference type="ARBA" id="ARBA00023012"/>
    </source>
</evidence>
<evidence type="ECO:0000259" key="10">
    <source>
        <dbReference type="SMART" id="SM00387"/>
    </source>
</evidence>
<evidence type="ECO:0000313" key="12">
    <source>
        <dbReference type="Proteomes" id="UP001225605"/>
    </source>
</evidence>
<keyword evidence="7" id="KW-0067">ATP-binding</keyword>
<evidence type="ECO:0000256" key="2">
    <source>
        <dbReference type="ARBA" id="ARBA00012438"/>
    </source>
</evidence>
<keyword evidence="9" id="KW-1133">Transmembrane helix</keyword>
<dbReference type="Gene3D" id="3.30.565.10">
    <property type="entry name" value="Histidine kinase-like ATPase, C-terminal domain"/>
    <property type="match status" value="1"/>
</dbReference>